<reference evidence="5 6" key="1">
    <citation type="journal article" date="2015" name="Genome Biol.">
        <title>Comparative genomics of Steinernema reveals deeply conserved gene regulatory networks.</title>
        <authorList>
            <person name="Dillman A.R."/>
            <person name="Macchietto M."/>
            <person name="Porter C.F."/>
            <person name="Rogers A."/>
            <person name="Williams B."/>
            <person name="Antoshechkin I."/>
            <person name="Lee M.M."/>
            <person name="Goodwin Z."/>
            <person name="Lu X."/>
            <person name="Lewis E.E."/>
            <person name="Goodrich-Blair H."/>
            <person name="Stock S.P."/>
            <person name="Adams B.J."/>
            <person name="Sternberg P.W."/>
            <person name="Mortazavi A."/>
        </authorList>
    </citation>
    <scope>NUCLEOTIDE SEQUENCE [LARGE SCALE GENOMIC DNA]</scope>
    <source>
        <strain evidence="5 6">ALL</strain>
    </source>
</reference>
<dbReference type="EMBL" id="AZBU02000009">
    <property type="protein sequence ID" value="TKR64046.1"/>
    <property type="molecule type" value="Genomic_DNA"/>
</dbReference>
<dbReference type="PROSITE" id="PS50102">
    <property type="entry name" value="RRM"/>
    <property type="match status" value="2"/>
</dbReference>
<dbReference type="SMART" id="SM00360">
    <property type="entry name" value="RRM"/>
    <property type="match status" value="2"/>
</dbReference>
<evidence type="ECO:0000313" key="5">
    <source>
        <dbReference type="EMBL" id="TKR64046.1"/>
    </source>
</evidence>
<gene>
    <name evidence="5" type="ORF">L596_024642</name>
</gene>
<dbReference type="InterPro" id="IPR035979">
    <property type="entry name" value="RBD_domain_sf"/>
</dbReference>
<dbReference type="AlphaFoldDB" id="A0A4U5M5C3"/>
<evidence type="ECO:0000313" key="6">
    <source>
        <dbReference type="Proteomes" id="UP000298663"/>
    </source>
</evidence>
<dbReference type="PANTHER" id="PTHR10352">
    <property type="entry name" value="EUKARYOTIC TRANSLATION INITIATION FACTOR 3 SUBUNIT G"/>
    <property type="match status" value="1"/>
</dbReference>
<keyword evidence="6" id="KW-1185">Reference proteome</keyword>
<feature type="domain" description="RRM" evidence="4">
    <location>
        <begin position="237"/>
        <end position="311"/>
    </location>
</feature>
<evidence type="ECO:0000256" key="1">
    <source>
        <dbReference type="ARBA" id="ARBA00022884"/>
    </source>
</evidence>
<sequence>MITASCTTTSTRRPFNAHRHPKASYTSTDPPAAVITDLGSTTEADLRSILSQANLEVSSLRFVNSALGMPVLCTFEKEHQLEKLVKTLNFLEHGTEIIRATKMAQIPDEDNLKRRFDVYVQGLPDGYREGDFFKRDCNLSEGLKTARMSTLHPGNAFLQYRDRKSFERILGMGERVILTGCRPRIARPKIEVLPEPKPAWNNPPKTENAWNKAPLKKESDNQITLSKYLTPKQLQENNLRVTNFGDSYTHEIDLGADFGKFGKIVRAKLNLAKKVAFIAYDNEQSAAKAIKVMHTHVLPNGRHLCVQWNSEIQSNAEGKNIIIKNWPSAKTEEDLHKIFRGCGMILGANVKNFLPGLSCIAYVNFRTPEEAATAKEKWNGQAVDGRILEVNIAQPGLGKRAVRPLGDSTNQVRTR</sequence>
<feature type="region of interest" description="Disordered" evidence="3">
    <location>
        <begin position="1"/>
        <end position="30"/>
    </location>
</feature>
<dbReference type="SUPFAM" id="SSF54928">
    <property type="entry name" value="RNA-binding domain, RBD"/>
    <property type="match status" value="1"/>
</dbReference>
<organism evidence="5 6">
    <name type="scientific">Steinernema carpocapsae</name>
    <name type="common">Entomopathogenic nematode</name>
    <dbReference type="NCBI Taxonomy" id="34508"/>
    <lineage>
        <taxon>Eukaryota</taxon>
        <taxon>Metazoa</taxon>
        <taxon>Ecdysozoa</taxon>
        <taxon>Nematoda</taxon>
        <taxon>Chromadorea</taxon>
        <taxon>Rhabditida</taxon>
        <taxon>Tylenchina</taxon>
        <taxon>Panagrolaimomorpha</taxon>
        <taxon>Strongyloidoidea</taxon>
        <taxon>Steinernematidae</taxon>
        <taxon>Steinernema</taxon>
    </lineage>
</organism>
<accession>A0A4U5M5C3</accession>
<feature type="compositionally biased region" description="Polar residues" evidence="3">
    <location>
        <begin position="1"/>
        <end position="13"/>
    </location>
</feature>
<reference evidence="5 6" key="2">
    <citation type="journal article" date="2019" name="G3 (Bethesda)">
        <title>Hybrid Assembly of the Genome of the Entomopathogenic Nematode Steinernema carpocapsae Identifies the X-Chromosome.</title>
        <authorList>
            <person name="Serra L."/>
            <person name="Macchietto M."/>
            <person name="Macias-Munoz A."/>
            <person name="McGill C.J."/>
            <person name="Rodriguez I.M."/>
            <person name="Rodriguez B."/>
            <person name="Murad R."/>
            <person name="Mortazavi A."/>
        </authorList>
    </citation>
    <scope>NUCLEOTIDE SEQUENCE [LARGE SCALE GENOMIC DNA]</scope>
    <source>
        <strain evidence="5 6">ALL</strain>
    </source>
</reference>
<comment type="caution">
    <text evidence="5">The sequence shown here is derived from an EMBL/GenBank/DDBJ whole genome shotgun (WGS) entry which is preliminary data.</text>
</comment>
<protein>
    <recommendedName>
        <fullName evidence="4">RRM domain-containing protein</fullName>
    </recommendedName>
</protein>
<dbReference type="OrthoDB" id="439808at2759"/>
<evidence type="ECO:0000259" key="4">
    <source>
        <dbReference type="PROSITE" id="PS50102"/>
    </source>
</evidence>
<keyword evidence="1 2" id="KW-0694">RNA-binding</keyword>
<dbReference type="Gene3D" id="3.30.70.330">
    <property type="match status" value="2"/>
</dbReference>
<evidence type="ECO:0000256" key="2">
    <source>
        <dbReference type="PROSITE-ProRule" id="PRU00176"/>
    </source>
</evidence>
<dbReference type="CDD" id="cd00590">
    <property type="entry name" value="RRM_SF"/>
    <property type="match status" value="1"/>
</dbReference>
<feature type="domain" description="RRM" evidence="4">
    <location>
        <begin position="319"/>
        <end position="395"/>
    </location>
</feature>
<dbReference type="GO" id="GO:0003723">
    <property type="term" value="F:RNA binding"/>
    <property type="evidence" value="ECO:0007669"/>
    <property type="project" value="UniProtKB-UniRule"/>
</dbReference>
<dbReference type="InterPro" id="IPR000504">
    <property type="entry name" value="RRM_dom"/>
</dbReference>
<dbReference type="InterPro" id="IPR012677">
    <property type="entry name" value="Nucleotide-bd_a/b_plait_sf"/>
</dbReference>
<evidence type="ECO:0000256" key="3">
    <source>
        <dbReference type="SAM" id="MobiDB-lite"/>
    </source>
</evidence>
<name>A0A4U5M5C3_STECR</name>
<dbReference type="STRING" id="34508.A0A4U5M5C3"/>
<dbReference type="Pfam" id="PF00076">
    <property type="entry name" value="RRM_1"/>
    <property type="match status" value="2"/>
</dbReference>
<proteinExistence type="predicted"/>
<dbReference type="Proteomes" id="UP000298663">
    <property type="component" value="Unassembled WGS sequence"/>
</dbReference>